<feature type="domain" description="Beta-lactamase-related" evidence="1">
    <location>
        <begin position="54"/>
        <end position="417"/>
    </location>
</feature>
<sequence>MVNYANFDQFGLLYLLMAPLVLQPFFSSLLSPHINDDSVHGYVDEEFHAVRDAFQRNFGEGLEREGAAFAVYRHGRRVAHLWGGFADGESNRKWKPTTRSVLFSATKAIASLVIATLVDRGLIDYEDRVVTHWPGYGQYGKNSTTIEDVLSHKAGVPYLDEDVLMDDVIGGLSLLEKVERTKPLWMPGTASGYHAVTFGFIVDGIVRKVDPKGRSLKTYFQEEIAEPHNLDISIGVEKKEAPFLARITMPSMWEYVRDIFKDPKILVMLGLMHFRFDTIVHRIKENPKWLIANYDTMSLNDPDVVSLPLPAVTGVSSADDLARLFSLAIHGEILSNMTLTTLAEPTLNSWHLEKVTIWPVMKGHGFFYERHPLIPGAFTFGHPGYGCQFVHVDPKSGISLAYVSNGLKTGSGELCGPYTRLLRATYNSIRYI</sequence>
<organism evidence="2 3">
    <name type="scientific">Caenorhabditis auriculariae</name>
    <dbReference type="NCBI Taxonomy" id="2777116"/>
    <lineage>
        <taxon>Eukaryota</taxon>
        <taxon>Metazoa</taxon>
        <taxon>Ecdysozoa</taxon>
        <taxon>Nematoda</taxon>
        <taxon>Chromadorea</taxon>
        <taxon>Rhabditida</taxon>
        <taxon>Rhabditina</taxon>
        <taxon>Rhabditomorpha</taxon>
        <taxon>Rhabditoidea</taxon>
        <taxon>Rhabditidae</taxon>
        <taxon>Peloderinae</taxon>
        <taxon>Caenorhabditis</taxon>
    </lineage>
</organism>
<evidence type="ECO:0000313" key="3">
    <source>
        <dbReference type="Proteomes" id="UP000835052"/>
    </source>
</evidence>
<dbReference type="Proteomes" id="UP000835052">
    <property type="component" value="Unassembled WGS sequence"/>
</dbReference>
<protein>
    <recommendedName>
        <fullName evidence="1">Beta-lactamase-related domain-containing protein</fullName>
    </recommendedName>
</protein>
<dbReference type="AlphaFoldDB" id="A0A8S1HBC4"/>
<keyword evidence="3" id="KW-1185">Reference proteome</keyword>
<dbReference type="Pfam" id="PF00144">
    <property type="entry name" value="Beta-lactamase"/>
    <property type="match status" value="1"/>
</dbReference>
<reference evidence="2" key="1">
    <citation type="submission" date="2020-10" db="EMBL/GenBank/DDBJ databases">
        <authorList>
            <person name="Kikuchi T."/>
        </authorList>
    </citation>
    <scope>NUCLEOTIDE SEQUENCE</scope>
    <source>
        <strain evidence="2">NKZ352</strain>
    </source>
</reference>
<evidence type="ECO:0000259" key="1">
    <source>
        <dbReference type="Pfam" id="PF00144"/>
    </source>
</evidence>
<gene>
    <name evidence="2" type="ORF">CAUJ_LOCUS9502</name>
</gene>
<comment type="caution">
    <text evidence="2">The sequence shown here is derived from an EMBL/GenBank/DDBJ whole genome shotgun (WGS) entry which is preliminary data.</text>
</comment>
<dbReference type="PANTHER" id="PTHR43319">
    <property type="entry name" value="BETA-LACTAMASE-RELATED"/>
    <property type="match status" value="1"/>
</dbReference>
<dbReference type="InterPro" id="IPR012338">
    <property type="entry name" value="Beta-lactam/transpept-like"/>
</dbReference>
<dbReference type="InterPro" id="IPR052907">
    <property type="entry name" value="Beta-lactamase/esterase"/>
</dbReference>
<dbReference type="PANTHER" id="PTHR43319:SF7">
    <property type="entry name" value="BETA-LACTAMASE-RELATED DOMAIN-CONTAINING PROTEIN"/>
    <property type="match status" value="1"/>
</dbReference>
<dbReference type="InterPro" id="IPR001466">
    <property type="entry name" value="Beta-lactam-related"/>
</dbReference>
<accession>A0A8S1HBC4</accession>
<dbReference type="SUPFAM" id="SSF56601">
    <property type="entry name" value="beta-lactamase/transpeptidase-like"/>
    <property type="match status" value="1"/>
</dbReference>
<dbReference type="OrthoDB" id="5946976at2759"/>
<evidence type="ECO:0000313" key="2">
    <source>
        <dbReference type="EMBL" id="CAD6193583.1"/>
    </source>
</evidence>
<dbReference type="Gene3D" id="3.40.710.10">
    <property type="entry name" value="DD-peptidase/beta-lactamase superfamily"/>
    <property type="match status" value="1"/>
</dbReference>
<proteinExistence type="predicted"/>
<dbReference type="EMBL" id="CAJGYM010000036">
    <property type="protein sequence ID" value="CAD6193583.1"/>
    <property type="molecule type" value="Genomic_DNA"/>
</dbReference>
<name>A0A8S1HBC4_9PELO</name>